<keyword evidence="2" id="KW-1185">Reference proteome</keyword>
<dbReference type="EMBL" id="NOXU01000020">
    <property type="protein sequence ID" value="OYQ36803.1"/>
    <property type="molecule type" value="Genomic_DNA"/>
</dbReference>
<organism evidence="1 2">
    <name type="scientific">Niveispirillum lacus</name>
    <dbReference type="NCBI Taxonomy" id="1981099"/>
    <lineage>
        <taxon>Bacteria</taxon>
        <taxon>Pseudomonadati</taxon>
        <taxon>Pseudomonadota</taxon>
        <taxon>Alphaproteobacteria</taxon>
        <taxon>Rhodospirillales</taxon>
        <taxon>Azospirillaceae</taxon>
        <taxon>Niveispirillum</taxon>
    </lineage>
</organism>
<evidence type="ECO:0000313" key="1">
    <source>
        <dbReference type="EMBL" id="OYQ36803.1"/>
    </source>
</evidence>
<reference evidence="1 2" key="1">
    <citation type="submission" date="2017-07" db="EMBL/GenBank/DDBJ databases">
        <title>Niveispirillum cyanobacteriorum sp. nov., isolated from cyanobacterial aggregates in a eutrophic lake.</title>
        <authorList>
            <person name="Cai H."/>
        </authorList>
    </citation>
    <scope>NUCLEOTIDE SEQUENCE [LARGE SCALE GENOMIC DNA]</scope>
    <source>
        <strain evidence="2">TH1-14</strain>
    </source>
</reference>
<name>A0A255Z5J2_9PROT</name>
<dbReference type="OrthoDB" id="8960711at2"/>
<dbReference type="AlphaFoldDB" id="A0A255Z5J2"/>
<proteinExistence type="predicted"/>
<gene>
    <name evidence="1" type="ORF">CHU95_03260</name>
</gene>
<accession>A0A255Z5J2</accession>
<dbReference type="Proteomes" id="UP000216998">
    <property type="component" value="Unassembled WGS sequence"/>
</dbReference>
<dbReference type="RefSeq" id="WP_094453697.1">
    <property type="nucleotide sequence ID" value="NZ_NOXU01000020.1"/>
</dbReference>
<evidence type="ECO:0000313" key="2">
    <source>
        <dbReference type="Proteomes" id="UP000216998"/>
    </source>
</evidence>
<protein>
    <submittedName>
        <fullName evidence="1">Uncharacterized protein</fullName>
    </submittedName>
</protein>
<sequence>MIDWKDPSTWVPAFSRWVSPYLNDRGIRHLNALGPKRLHWDDPDWRTRIAQQAFRIDVEEVGTRLGSALKPAFVETHHGCLTADAGTYLRLGLLRNDPDRLEEEVRRMVREEDAFARFRPDIEARIARNPHRNGDAGRLYLALDDRALVEKAGHYLIYGSEWVVGVLGACEELRGRGTPTLVKVRLPLSAASEYDRRELAEALLQEWTRIKVNRPNDVPVTTLDFILRADVPPAWVTGHSHPERVRDTLLHLGFRHYPDAACRECRQEPRPPD</sequence>
<comment type="caution">
    <text evidence="1">The sequence shown here is derived from an EMBL/GenBank/DDBJ whole genome shotgun (WGS) entry which is preliminary data.</text>
</comment>